<dbReference type="Proteomes" id="UP000663879">
    <property type="component" value="Unassembled WGS sequence"/>
</dbReference>
<proteinExistence type="predicted"/>
<comment type="caution">
    <text evidence="1">The sequence shown here is derived from an EMBL/GenBank/DDBJ whole genome shotgun (WGS) entry which is preliminary data.</text>
</comment>
<reference evidence="1" key="1">
    <citation type="submission" date="2021-02" db="EMBL/GenBank/DDBJ databases">
        <authorList>
            <person name="Nowell W R."/>
        </authorList>
    </citation>
    <scope>NUCLEOTIDE SEQUENCE</scope>
    <source>
        <strain evidence="1">Ploen Becks lab</strain>
    </source>
</reference>
<name>A0A814PJK7_9BILA</name>
<evidence type="ECO:0000313" key="1">
    <source>
        <dbReference type="EMBL" id="CAF1106176.1"/>
    </source>
</evidence>
<organism evidence="1 2">
    <name type="scientific">Brachionus calyciflorus</name>
    <dbReference type="NCBI Taxonomy" id="104777"/>
    <lineage>
        <taxon>Eukaryota</taxon>
        <taxon>Metazoa</taxon>
        <taxon>Spiralia</taxon>
        <taxon>Gnathifera</taxon>
        <taxon>Rotifera</taxon>
        <taxon>Eurotatoria</taxon>
        <taxon>Monogononta</taxon>
        <taxon>Pseudotrocha</taxon>
        <taxon>Ploima</taxon>
        <taxon>Brachionidae</taxon>
        <taxon>Brachionus</taxon>
    </lineage>
</organism>
<gene>
    <name evidence="1" type="ORF">OXX778_LOCUS21399</name>
</gene>
<dbReference type="Gene3D" id="3.30.40.10">
    <property type="entry name" value="Zinc/RING finger domain, C3HC4 (zinc finger)"/>
    <property type="match status" value="1"/>
</dbReference>
<keyword evidence="2" id="KW-1185">Reference proteome</keyword>
<dbReference type="InterPro" id="IPR013083">
    <property type="entry name" value="Znf_RING/FYVE/PHD"/>
</dbReference>
<dbReference type="AlphaFoldDB" id="A0A814PJK7"/>
<sequence length="269" mass="32834">MENIQFDNEICPLCKEIFDKHSSVLPCGWTICSKHIDFSKEVNQCYLCRTFNRPHDIIQSLIIPNLDINTLIETRKLAYAMEILVRKIDRDEDIKNNPEVFIRTKMNLILDQINMRKNMTMLTLEEHFEKIFRKIDNLRLEALNKKYNYIPNYRRDQLIRNTLTNFKKYQFRKDNSNALLRELLEWFDNLRKAKYDIISRYAKLDREFFPNPPQFLKMNRNEFKNILGDLRLLHYSRDRNFFDRIEYSIENDRKKLSIQEKYMHPIYEA</sequence>
<dbReference type="EMBL" id="CAJNOC010007858">
    <property type="protein sequence ID" value="CAF1106176.1"/>
    <property type="molecule type" value="Genomic_DNA"/>
</dbReference>
<protein>
    <submittedName>
        <fullName evidence="1">Uncharacterized protein</fullName>
    </submittedName>
</protein>
<accession>A0A814PJK7</accession>
<evidence type="ECO:0000313" key="2">
    <source>
        <dbReference type="Proteomes" id="UP000663879"/>
    </source>
</evidence>